<dbReference type="Gene3D" id="3.80.10.10">
    <property type="entry name" value="Ribonuclease Inhibitor"/>
    <property type="match status" value="1"/>
</dbReference>
<dbReference type="SUPFAM" id="SSF52047">
    <property type="entry name" value="RNI-like"/>
    <property type="match status" value="1"/>
</dbReference>
<name>A0A292PS30_9PEZI</name>
<dbReference type="SUPFAM" id="SSF81383">
    <property type="entry name" value="F-box domain"/>
    <property type="match status" value="1"/>
</dbReference>
<accession>A0A292PS30</accession>
<dbReference type="EMBL" id="LN891049">
    <property type="protein sequence ID" value="CUS10359.1"/>
    <property type="molecule type" value="Genomic_DNA"/>
</dbReference>
<dbReference type="InterPro" id="IPR036047">
    <property type="entry name" value="F-box-like_dom_sf"/>
</dbReference>
<feature type="domain" description="F-box" evidence="1">
    <location>
        <begin position="45"/>
        <end position="97"/>
    </location>
</feature>
<evidence type="ECO:0000313" key="2">
    <source>
        <dbReference type="EMBL" id="CUS10359.1"/>
    </source>
</evidence>
<gene>
    <name evidence="2" type="ORF">GSTUAT00005541001</name>
</gene>
<proteinExistence type="predicted"/>
<keyword evidence="3" id="KW-1185">Reference proteome</keyword>
<dbReference type="InterPro" id="IPR001810">
    <property type="entry name" value="F-box_dom"/>
</dbReference>
<sequence length="562" mass="63324">MEYGEIESLFVHIPPEPKNEYGRNRVVTRPLFFDRVNEGFPITSATPLLRLPIELLNDITTYLETEDLKSLALVDRDCRQLARSVQFCTVTLDYSSRKHSLIEALHEEAQERSINNGCLPRPSIGACVRRFIVATEPGHLSEAHNVTERPDSEHLREVWDRYFGVYTVQIASAIAGALPNLEELSLQDRTVAPEHLLGAIPASPIRTLKLGKTALAVDDPISIPSEGARWGIRSLELEVIRDLNSPSSLCTANFCRSVLEATSQNLERLVWRGHFRDQQSFGKPINFPKLRTLCLSLLSISDDTVLSSFFPSGDTSALRALSIDTGTERVRTFLSALGTIKTLQSLHYHSFAIAKDPDVSFIASNPQLKSLALSPYTNEYLTTTLLPSLAKFTSLTSLSLVFEYPSIDSSALTYISKIKSLTQLWLSAGKQSSWAVDWEIDHDTLLTMLSPLQGLRRMAFTRDTYRSKDGVPPIEYYYEYRVLPTEAPLPELGEDGLDAVWEEWHRNRMVNVARRYFGAFKRLKWLLVGKYPIGVMDGEPVVESGSRDECEGVLRRWWGLDL</sequence>
<reference evidence="2" key="1">
    <citation type="submission" date="2015-10" db="EMBL/GenBank/DDBJ databases">
        <authorList>
            <person name="Regsiter A."/>
            <person name="william w."/>
        </authorList>
    </citation>
    <scope>NUCLEOTIDE SEQUENCE</scope>
    <source>
        <strain evidence="2">Montdore</strain>
    </source>
</reference>
<dbReference type="InterPro" id="IPR032675">
    <property type="entry name" value="LRR_dom_sf"/>
</dbReference>
<dbReference type="AlphaFoldDB" id="A0A292PS30"/>
<dbReference type="PROSITE" id="PS50181">
    <property type="entry name" value="FBOX"/>
    <property type="match status" value="1"/>
</dbReference>
<dbReference type="Proteomes" id="UP001412239">
    <property type="component" value="Unassembled WGS sequence"/>
</dbReference>
<protein>
    <recommendedName>
        <fullName evidence="1">F-box domain-containing protein</fullName>
    </recommendedName>
</protein>
<evidence type="ECO:0000259" key="1">
    <source>
        <dbReference type="PROSITE" id="PS50181"/>
    </source>
</evidence>
<evidence type="ECO:0000313" key="3">
    <source>
        <dbReference type="Proteomes" id="UP001412239"/>
    </source>
</evidence>
<organism evidence="2 3">
    <name type="scientific">Tuber aestivum</name>
    <name type="common">summer truffle</name>
    <dbReference type="NCBI Taxonomy" id="59557"/>
    <lineage>
        <taxon>Eukaryota</taxon>
        <taxon>Fungi</taxon>
        <taxon>Dikarya</taxon>
        <taxon>Ascomycota</taxon>
        <taxon>Pezizomycotina</taxon>
        <taxon>Pezizomycetes</taxon>
        <taxon>Pezizales</taxon>
        <taxon>Tuberaceae</taxon>
        <taxon>Tuber</taxon>
    </lineage>
</organism>